<organism evidence="1 2">
    <name type="scientific">Pontibacter qinzhouensis</name>
    <dbReference type="NCBI Taxonomy" id="2603253"/>
    <lineage>
        <taxon>Bacteria</taxon>
        <taxon>Pseudomonadati</taxon>
        <taxon>Bacteroidota</taxon>
        <taxon>Cytophagia</taxon>
        <taxon>Cytophagales</taxon>
        <taxon>Hymenobacteraceae</taxon>
        <taxon>Pontibacter</taxon>
    </lineage>
</organism>
<evidence type="ECO:0000313" key="1">
    <source>
        <dbReference type="EMBL" id="TXK37901.1"/>
    </source>
</evidence>
<dbReference type="AlphaFoldDB" id="A0A5C8JKP6"/>
<keyword evidence="2" id="KW-1185">Reference proteome</keyword>
<dbReference type="EMBL" id="VRTY01000055">
    <property type="protein sequence ID" value="TXK37901.1"/>
    <property type="molecule type" value="Genomic_DNA"/>
</dbReference>
<accession>A0A5C8JKP6</accession>
<dbReference type="OrthoDB" id="530017at2"/>
<comment type="caution">
    <text evidence="1">The sequence shown here is derived from an EMBL/GenBank/DDBJ whole genome shotgun (WGS) entry which is preliminary data.</text>
</comment>
<sequence length="191" mass="22033">MKIDFLKEPLLQFANDSHVCPRFGISNFETYDSQPLLFSTKPKEIVLGIIGTHQNFEKFQEWLHLCSDFIDAKPSKQPNLFTSFCGFNEYGGFQAKMVYNPSYFRQINDTDINKIIRDVGKSKNRQAGIKEVAEIYLQHIEFLAENKTPNVIVCIIPDNLWSKVLKAEKDESVDTSDNTVDDKDLVEINFR</sequence>
<gene>
    <name evidence="1" type="ORF">FVR03_14670</name>
</gene>
<dbReference type="InterPro" id="IPR012337">
    <property type="entry name" value="RNaseH-like_sf"/>
</dbReference>
<dbReference type="Proteomes" id="UP000321926">
    <property type="component" value="Unassembled WGS sequence"/>
</dbReference>
<evidence type="ECO:0000313" key="2">
    <source>
        <dbReference type="Proteomes" id="UP000321926"/>
    </source>
</evidence>
<dbReference type="SUPFAM" id="SSF53098">
    <property type="entry name" value="Ribonuclease H-like"/>
    <property type="match status" value="1"/>
</dbReference>
<proteinExistence type="predicted"/>
<dbReference type="RefSeq" id="WP_147922512.1">
    <property type="nucleotide sequence ID" value="NZ_VRTY01000055.1"/>
</dbReference>
<reference evidence="1 2" key="1">
    <citation type="submission" date="2019-08" db="EMBL/GenBank/DDBJ databases">
        <authorList>
            <person name="Shi S."/>
        </authorList>
    </citation>
    <scope>NUCLEOTIDE SEQUENCE [LARGE SCALE GENOMIC DNA]</scope>
    <source>
        <strain evidence="1 2">GY10130</strain>
    </source>
</reference>
<name>A0A5C8JKP6_9BACT</name>
<protein>
    <submittedName>
        <fullName evidence="1">Uncharacterized protein</fullName>
    </submittedName>
</protein>